<comment type="caution">
    <text evidence="10">The sequence shown here is derived from an EMBL/GenBank/DDBJ whole genome shotgun (WGS) entry which is preliminary data.</text>
</comment>
<evidence type="ECO:0000256" key="1">
    <source>
        <dbReference type="ARBA" id="ARBA00004123"/>
    </source>
</evidence>
<proteinExistence type="inferred from homology"/>
<dbReference type="Proteomes" id="UP001208570">
    <property type="component" value="Unassembled WGS sequence"/>
</dbReference>
<dbReference type="GO" id="GO:0045740">
    <property type="term" value="P:positive regulation of DNA replication"/>
    <property type="evidence" value="ECO:0007669"/>
    <property type="project" value="TreeGrafter"/>
</dbReference>
<dbReference type="PANTHER" id="PTHR14865">
    <property type="entry name" value="CST COMPLEX SUBUNIT CTC1"/>
    <property type="match status" value="1"/>
</dbReference>
<keyword evidence="8" id="KW-0539">Nucleus</keyword>
<keyword evidence="5" id="KW-0158">Chromosome</keyword>
<name>A0AAD9JEY9_9ANNE</name>
<reference evidence="10" key="1">
    <citation type="journal article" date="2023" name="Mol. Biol. Evol.">
        <title>Third-Generation Sequencing Reveals the Adaptive Role of the Epigenome in Three Deep-Sea Polychaetes.</title>
        <authorList>
            <person name="Perez M."/>
            <person name="Aroh O."/>
            <person name="Sun Y."/>
            <person name="Lan Y."/>
            <person name="Juniper S.K."/>
            <person name="Young C.R."/>
            <person name="Angers B."/>
            <person name="Qian P.Y."/>
        </authorList>
    </citation>
    <scope>NUCLEOTIDE SEQUENCE</scope>
    <source>
        <strain evidence="10">P08H-3</strain>
    </source>
</reference>
<dbReference type="GO" id="GO:0010833">
    <property type="term" value="P:telomere maintenance via telomere lengthening"/>
    <property type="evidence" value="ECO:0007669"/>
    <property type="project" value="TreeGrafter"/>
</dbReference>
<dbReference type="GO" id="GO:0003697">
    <property type="term" value="F:single-stranded DNA binding"/>
    <property type="evidence" value="ECO:0007669"/>
    <property type="project" value="InterPro"/>
</dbReference>
<gene>
    <name evidence="10" type="ORF">LSH36_374g01000</name>
</gene>
<evidence type="ECO:0000256" key="3">
    <source>
        <dbReference type="ARBA" id="ARBA00006332"/>
    </source>
</evidence>
<keyword evidence="11" id="KW-1185">Reference proteome</keyword>
<comment type="subcellular location">
    <subcellularLocation>
        <location evidence="2">Chromosome</location>
        <location evidence="2">Telomere</location>
    </subcellularLocation>
    <subcellularLocation>
        <location evidence="1">Nucleus</location>
    </subcellularLocation>
</comment>
<evidence type="ECO:0000256" key="8">
    <source>
        <dbReference type="ARBA" id="ARBA00023242"/>
    </source>
</evidence>
<keyword evidence="9" id="KW-0732">Signal</keyword>
<evidence type="ECO:0000256" key="2">
    <source>
        <dbReference type="ARBA" id="ARBA00004574"/>
    </source>
</evidence>
<keyword evidence="6" id="KW-0779">Telomere</keyword>
<evidence type="ECO:0000256" key="5">
    <source>
        <dbReference type="ARBA" id="ARBA00022454"/>
    </source>
</evidence>
<evidence type="ECO:0000313" key="10">
    <source>
        <dbReference type="EMBL" id="KAK2151145.1"/>
    </source>
</evidence>
<evidence type="ECO:0000256" key="4">
    <source>
        <dbReference type="ARBA" id="ARBA00016175"/>
    </source>
</evidence>
<dbReference type="EMBL" id="JAODUP010000374">
    <property type="protein sequence ID" value="KAK2151145.1"/>
    <property type="molecule type" value="Genomic_DNA"/>
</dbReference>
<evidence type="ECO:0000256" key="6">
    <source>
        <dbReference type="ARBA" id="ARBA00022895"/>
    </source>
</evidence>
<keyword evidence="7" id="KW-0238">DNA-binding</keyword>
<dbReference type="AlphaFoldDB" id="A0AAD9JEY9"/>
<evidence type="ECO:0000256" key="9">
    <source>
        <dbReference type="SAM" id="SignalP"/>
    </source>
</evidence>
<comment type="similarity">
    <text evidence="3">Belongs to the CTC1 family.</text>
</comment>
<accession>A0AAD9JEY9</accession>
<dbReference type="GO" id="GO:0042162">
    <property type="term" value="F:telomeric DNA binding"/>
    <property type="evidence" value="ECO:0007669"/>
    <property type="project" value="TreeGrafter"/>
</dbReference>
<dbReference type="InterPro" id="IPR042617">
    <property type="entry name" value="CTC1-like"/>
</dbReference>
<evidence type="ECO:0000256" key="7">
    <source>
        <dbReference type="ARBA" id="ARBA00023125"/>
    </source>
</evidence>
<feature type="signal peptide" evidence="9">
    <location>
        <begin position="1"/>
        <end position="25"/>
    </location>
</feature>
<dbReference type="GO" id="GO:1990879">
    <property type="term" value="C:CST complex"/>
    <property type="evidence" value="ECO:0007669"/>
    <property type="project" value="TreeGrafter"/>
</dbReference>
<dbReference type="PANTHER" id="PTHR14865:SF2">
    <property type="entry name" value="CST COMPLEX SUBUNIT CTC1"/>
    <property type="match status" value="1"/>
</dbReference>
<dbReference type="InterPro" id="IPR029156">
    <property type="entry name" value="CTC1"/>
</dbReference>
<sequence>MGEIGDGTLILFLVTEYFFLQGVGCVSCEIGVQIFRAMNNIKVQDLLRFNKSNADISHNQASASTLKGSIRTTPPDEQNCQHRHGCLYFMDDTGYIPCHLENDDLKLNILTSSQIEIRKWNLFPSKDGIILQICGPLSMESVHENIKAESVLDVITVYQARIIQHNRNKCKRETFTVFGSVEYLSEIKRIKKDTVFLMTLSDPEKQHSINILIKRREFLYWQQFIHPGDDIVLSGLQPTTLYKGEKNKEAKLFIVTPQSSLHFHDDILINYLDLKDVLADSEEAVNPASQQSDVCHKDNSLINYKGVITKIRDRHKQIYDLDNEVRLILMFLSSDKKDLLAIGTEIILYNIHHRRSNKVLHLYCCQRSSIKISRFTPSRQIDLESYESSQFQCSTKPLTLSELEIQVSLEAQLGEKFCPENVPKQTADFIFECLKISTKDDARSRTFNSGVLAYIYHDTCPVQINNVWHDTNKKLVTFAELKKCLEKVTDDDLRQLTSDSCNPDVNYYGNRNQQPDDRSRWSYALRRYDVEPCNGWLICGILSVNKNTSLAELCDQTGTIYSIMAPDRHDTQRIECDDDDDDDGDDKNDNEKPGKVNCHIGECEHHFLCTDLLGRLILLRRYRVVIERVVISHRQTSCDIGDDPDREQTELKYYIAFSMKDAYVSLGGRCLYGHTLFLSHHLIGAGRKRSAEESDANLIIYKQLFRLISRDTLHVRQQTAAHASLAFYATVEFLGAVEKEDLVNYYKTCTHDVSIVHPETITDAECVPSRRIVLCFTRETTRWFSFLHPGSLYWLKKKCTVVIPADENNIFLTYRLEENVLRSVIRTEAKWYIQMDANIHIVMKSMVIPEIFGNSGCDTRERIVTVSTILNKSISPDLVCVVGRIVSRHFKPSPWQDKKSSSKYRTILDKEYDNIGVSVPASKNLVLVLQDLQKPSQSVNIYWHSSKLSYPLGLLPGSVVVFYNMETKQSKMGTIYMNYIMVSSHWIMMMPQARALRCIVDDGTGTAMAFFNSRSTTADLLTLNDKQWQALEEEVIKRGSVKVTSNESYVETLMFFLSELVTSRAVKRSVTMIVRRFRTFCSPAGNKYRSVHQFKVSDFPMKQVDLGTAYKTITTRSLPWLQMECLQLKEDSGLELYKYHNSAS</sequence>
<dbReference type="Pfam" id="PF15489">
    <property type="entry name" value="CTC1"/>
    <property type="match status" value="2"/>
</dbReference>
<feature type="chain" id="PRO_5041983514" description="CST complex subunit CTC1" evidence="9">
    <location>
        <begin position="26"/>
        <end position="1144"/>
    </location>
</feature>
<evidence type="ECO:0000313" key="11">
    <source>
        <dbReference type="Proteomes" id="UP001208570"/>
    </source>
</evidence>
<organism evidence="10 11">
    <name type="scientific">Paralvinella palmiformis</name>
    <dbReference type="NCBI Taxonomy" id="53620"/>
    <lineage>
        <taxon>Eukaryota</taxon>
        <taxon>Metazoa</taxon>
        <taxon>Spiralia</taxon>
        <taxon>Lophotrochozoa</taxon>
        <taxon>Annelida</taxon>
        <taxon>Polychaeta</taxon>
        <taxon>Sedentaria</taxon>
        <taxon>Canalipalpata</taxon>
        <taxon>Terebellida</taxon>
        <taxon>Terebelliformia</taxon>
        <taxon>Alvinellidae</taxon>
        <taxon>Paralvinella</taxon>
    </lineage>
</organism>
<protein>
    <recommendedName>
        <fullName evidence="4">CST complex subunit CTC1</fullName>
    </recommendedName>
</protein>